<keyword evidence="4" id="KW-0479">Metal-binding</keyword>
<dbReference type="Gene3D" id="1.20.1300.10">
    <property type="entry name" value="Fumarate reductase/succinate dehydrogenase, transmembrane subunit"/>
    <property type="match status" value="1"/>
</dbReference>
<dbReference type="PANTHER" id="PTHR41910:SF1">
    <property type="entry name" value="SUCCINATE DEHYDROGENASE HYDROPHOBIC MEMBRANE ANCHOR SUBUNIT"/>
    <property type="match status" value="1"/>
</dbReference>
<evidence type="ECO:0000256" key="4">
    <source>
        <dbReference type="ARBA" id="ARBA00022723"/>
    </source>
</evidence>
<organism evidence="9">
    <name type="scientific">mine drainage metagenome</name>
    <dbReference type="NCBI Taxonomy" id="410659"/>
    <lineage>
        <taxon>unclassified sequences</taxon>
        <taxon>metagenomes</taxon>
        <taxon>ecological metagenomes</taxon>
    </lineage>
</organism>
<evidence type="ECO:0000256" key="2">
    <source>
        <dbReference type="ARBA" id="ARBA00022617"/>
    </source>
</evidence>
<evidence type="ECO:0000256" key="1">
    <source>
        <dbReference type="ARBA" id="ARBA00004370"/>
    </source>
</evidence>
<evidence type="ECO:0000256" key="8">
    <source>
        <dbReference type="SAM" id="Phobius"/>
    </source>
</evidence>
<dbReference type="InterPro" id="IPR034804">
    <property type="entry name" value="SQR/QFR_C/D"/>
</dbReference>
<feature type="transmembrane region" description="Helical" evidence="8">
    <location>
        <begin position="62"/>
        <end position="84"/>
    </location>
</feature>
<dbReference type="Pfam" id="PF01127">
    <property type="entry name" value="Sdh_cyt"/>
    <property type="match status" value="1"/>
</dbReference>
<dbReference type="AlphaFoldDB" id="A0A1J5QWX4"/>
<feature type="transmembrane region" description="Helical" evidence="8">
    <location>
        <begin position="104"/>
        <end position="124"/>
    </location>
</feature>
<dbReference type="SUPFAM" id="SSF81343">
    <property type="entry name" value="Fumarate reductase respiratory complex transmembrane subunits"/>
    <property type="match status" value="1"/>
</dbReference>
<keyword evidence="5 8" id="KW-1133">Transmembrane helix</keyword>
<dbReference type="InterPro" id="IPR039023">
    <property type="entry name" value="SdhC_prok"/>
</dbReference>
<proteinExistence type="predicted"/>
<evidence type="ECO:0000256" key="7">
    <source>
        <dbReference type="ARBA" id="ARBA00023136"/>
    </source>
</evidence>
<keyword evidence="6" id="KW-0408">Iron</keyword>
<evidence type="ECO:0000256" key="6">
    <source>
        <dbReference type="ARBA" id="ARBA00023004"/>
    </source>
</evidence>
<keyword evidence="2" id="KW-0349">Heme</keyword>
<protein>
    <submittedName>
        <fullName evidence="9">Succinate dehydrogenase/fumarate reductase transmembrane subunit</fullName>
    </submittedName>
</protein>
<dbReference type="InterPro" id="IPR000701">
    <property type="entry name" value="SuccDH_FuR_B_TM-su"/>
</dbReference>
<name>A0A1J5QWX4_9ZZZZ</name>
<dbReference type="GO" id="GO:0046872">
    <property type="term" value="F:metal ion binding"/>
    <property type="evidence" value="ECO:0007669"/>
    <property type="project" value="UniProtKB-KW"/>
</dbReference>
<evidence type="ECO:0000256" key="5">
    <source>
        <dbReference type="ARBA" id="ARBA00022989"/>
    </source>
</evidence>
<reference evidence="9" key="1">
    <citation type="submission" date="2016-10" db="EMBL/GenBank/DDBJ databases">
        <title>Sequence of Gallionella enrichment culture.</title>
        <authorList>
            <person name="Poehlein A."/>
            <person name="Muehling M."/>
            <person name="Daniel R."/>
        </authorList>
    </citation>
    <scope>NUCLEOTIDE SEQUENCE</scope>
</reference>
<keyword evidence="7 8" id="KW-0472">Membrane</keyword>
<feature type="transmembrane region" description="Helical" evidence="8">
    <location>
        <begin position="30"/>
        <end position="50"/>
    </location>
</feature>
<gene>
    <name evidence="9" type="ORF">GALL_299230</name>
</gene>
<comment type="caution">
    <text evidence="9">The sequence shown here is derived from an EMBL/GenBank/DDBJ whole genome shotgun (WGS) entry which is preliminary data.</text>
</comment>
<keyword evidence="3 8" id="KW-0812">Transmembrane</keyword>
<comment type="subcellular location">
    <subcellularLocation>
        <location evidence="1">Membrane</location>
    </subcellularLocation>
</comment>
<sequence>MRSDGRRGLRGWLIRPGSGTGSWGFVANRVSALILVGYLYLHLMVLSLLVRGSSSWDTFLSIAGTRAFVAVDLVLFLAVVWHAANGVRVGLVGTGIAVRRQRVLLVWVSVMSVVVLVGAAVALLTEG</sequence>
<dbReference type="EMBL" id="MLJW01000383">
    <property type="protein sequence ID" value="OIQ88190.1"/>
    <property type="molecule type" value="Genomic_DNA"/>
</dbReference>
<evidence type="ECO:0000313" key="9">
    <source>
        <dbReference type="EMBL" id="OIQ88190.1"/>
    </source>
</evidence>
<accession>A0A1J5QWX4</accession>
<dbReference type="GO" id="GO:0016020">
    <property type="term" value="C:membrane"/>
    <property type="evidence" value="ECO:0007669"/>
    <property type="project" value="UniProtKB-SubCell"/>
</dbReference>
<evidence type="ECO:0000256" key="3">
    <source>
        <dbReference type="ARBA" id="ARBA00022692"/>
    </source>
</evidence>
<dbReference type="PANTHER" id="PTHR41910">
    <property type="entry name" value="SUCCINATE DEHYDROGENASE 2 MEMBRANE SUBUNIT SDHC"/>
    <property type="match status" value="1"/>
</dbReference>